<dbReference type="PANTHER" id="PTHR43283">
    <property type="entry name" value="BETA-LACTAMASE-RELATED"/>
    <property type="match status" value="1"/>
</dbReference>
<gene>
    <name evidence="4" type="ORF">ACFSKP_12400</name>
</gene>
<evidence type="ECO:0000256" key="2">
    <source>
        <dbReference type="SAM" id="SignalP"/>
    </source>
</evidence>
<dbReference type="Proteomes" id="UP001597374">
    <property type="component" value="Unassembled WGS sequence"/>
</dbReference>
<feature type="chain" id="PRO_5046047688" evidence="2">
    <location>
        <begin position="24"/>
        <end position="400"/>
    </location>
</feature>
<keyword evidence="2" id="KW-0732">Signal</keyword>
<feature type="domain" description="Beta-lactamase-related" evidence="3">
    <location>
        <begin position="129"/>
        <end position="383"/>
    </location>
</feature>
<dbReference type="PROSITE" id="PS51257">
    <property type="entry name" value="PROKAR_LIPOPROTEIN"/>
    <property type="match status" value="1"/>
</dbReference>
<dbReference type="InterPro" id="IPR001466">
    <property type="entry name" value="Beta-lactam-related"/>
</dbReference>
<name>A0ABW5CXB9_9BACT</name>
<keyword evidence="1 4" id="KW-0378">Hydrolase</keyword>
<dbReference type="PANTHER" id="PTHR43283:SF11">
    <property type="entry name" value="BETA-LACTAMASE-RELATED DOMAIN-CONTAINING PROTEIN"/>
    <property type="match status" value="1"/>
</dbReference>
<organism evidence="4 5">
    <name type="scientific">Pontibacter ruber</name>
    <dbReference type="NCBI Taxonomy" id="1343895"/>
    <lineage>
        <taxon>Bacteria</taxon>
        <taxon>Pseudomonadati</taxon>
        <taxon>Bacteroidota</taxon>
        <taxon>Cytophagia</taxon>
        <taxon>Cytophagales</taxon>
        <taxon>Hymenobacteraceae</taxon>
        <taxon>Pontibacter</taxon>
    </lineage>
</organism>
<accession>A0ABW5CXB9</accession>
<dbReference type="Pfam" id="PF00144">
    <property type="entry name" value="Beta-lactamase"/>
    <property type="match status" value="1"/>
</dbReference>
<dbReference type="Gene3D" id="3.40.710.10">
    <property type="entry name" value="DD-peptidase/beta-lactamase superfamily"/>
    <property type="match status" value="1"/>
</dbReference>
<dbReference type="EMBL" id="JBHUIM010000002">
    <property type="protein sequence ID" value="MFD2247062.1"/>
    <property type="molecule type" value="Genomic_DNA"/>
</dbReference>
<reference evidence="5" key="1">
    <citation type="journal article" date="2019" name="Int. J. Syst. Evol. Microbiol.">
        <title>The Global Catalogue of Microorganisms (GCM) 10K type strain sequencing project: providing services to taxonomists for standard genome sequencing and annotation.</title>
        <authorList>
            <consortium name="The Broad Institute Genomics Platform"/>
            <consortium name="The Broad Institute Genome Sequencing Center for Infectious Disease"/>
            <person name="Wu L."/>
            <person name="Ma J."/>
        </authorList>
    </citation>
    <scope>NUCLEOTIDE SEQUENCE [LARGE SCALE GENOMIC DNA]</scope>
    <source>
        <strain evidence="5">CGMCC 4.1782</strain>
    </source>
</reference>
<dbReference type="SUPFAM" id="SSF56601">
    <property type="entry name" value="beta-lactamase/transpeptidase-like"/>
    <property type="match status" value="1"/>
</dbReference>
<dbReference type="InterPro" id="IPR050789">
    <property type="entry name" value="Diverse_Enzym_Activities"/>
</dbReference>
<evidence type="ECO:0000256" key="1">
    <source>
        <dbReference type="ARBA" id="ARBA00022801"/>
    </source>
</evidence>
<evidence type="ECO:0000313" key="4">
    <source>
        <dbReference type="EMBL" id="MFD2247062.1"/>
    </source>
</evidence>
<dbReference type="EC" id="3.-.-.-" evidence="4"/>
<evidence type="ECO:0000259" key="3">
    <source>
        <dbReference type="Pfam" id="PF00144"/>
    </source>
</evidence>
<keyword evidence="5" id="KW-1185">Reference proteome</keyword>
<dbReference type="GO" id="GO:0016787">
    <property type="term" value="F:hydrolase activity"/>
    <property type="evidence" value="ECO:0007669"/>
    <property type="project" value="UniProtKB-KW"/>
</dbReference>
<proteinExistence type="predicted"/>
<sequence length="400" mass="45160">MNLRNAYVSLALALGLFACQQQPQQPTTQTTTQSPQQTEAQVYYPGKGDNWERKKPEEVGMDPALLQQAVDWAKTMETTQMKKDFSTQAEIFGKPLGPLPTDRASTNGIILKDGYIVAEWGDTKSADPTYSVAKSVLSTILGITIDKGMIESITDPVGKYVKDGGYDSEQNRKVTWEHHARQTSEWEGEMWGKKHDFVGKEAFGRGERKPRELQEPGTFYEYNDVRINRLALSLLRLWKKPLPEVFKDEVMDPIDASGTWKYVPYENSYVEIGGKRMPSVSGGTRWGGGLWISARDQARFGYLFLRNGQWKDKQIVSKKWVQQATTQRGPVGPDYGYLWWLNTEGKAWPDAPTTSFAALGAGSNTIWVDPVHDIVIVWRWHDGNPNEIIKRVLAAVKPVE</sequence>
<evidence type="ECO:0000313" key="5">
    <source>
        <dbReference type="Proteomes" id="UP001597374"/>
    </source>
</evidence>
<feature type="signal peptide" evidence="2">
    <location>
        <begin position="1"/>
        <end position="23"/>
    </location>
</feature>
<protein>
    <submittedName>
        <fullName evidence="4">Serine hydrolase domain-containing protein</fullName>
        <ecNumber evidence="4">3.-.-.-</ecNumber>
    </submittedName>
</protein>
<dbReference type="InterPro" id="IPR012338">
    <property type="entry name" value="Beta-lactam/transpept-like"/>
</dbReference>
<comment type="caution">
    <text evidence="4">The sequence shown here is derived from an EMBL/GenBank/DDBJ whole genome shotgun (WGS) entry which is preliminary data.</text>
</comment>
<dbReference type="RefSeq" id="WP_250432267.1">
    <property type="nucleotide sequence ID" value="NZ_JALPRR010000006.1"/>
</dbReference>